<dbReference type="RefSeq" id="XP_062631999.1">
    <property type="nucleotide sequence ID" value="XM_062776015.1"/>
</dbReference>
<evidence type="ECO:0000313" key="2">
    <source>
        <dbReference type="Proteomes" id="UP000827549"/>
    </source>
</evidence>
<protein>
    <submittedName>
        <fullName evidence="1">Uncharacterized protein</fullName>
    </submittedName>
</protein>
<accession>A0AAF0YLY1</accession>
<name>A0AAF0YLY1_9TREE</name>
<dbReference type="GeneID" id="87812622"/>
<reference evidence="1" key="1">
    <citation type="submission" date="2023-10" db="EMBL/GenBank/DDBJ databases">
        <authorList>
            <person name="Noh H."/>
        </authorList>
    </citation>
    <scope>NUCLEOTIDE SEQUENCE</scope>
    <source>
        <strain evidence="1">DUCC4014</strain>
    </source>
</reference>
<keyword evidence="2" id="KW-1185">Reference proteome</keyword>
<dbReference type="Proteomes" id="UP000827549">
    <property type="component" value="Chromosome 7"/>
</dbReference>
<sequence>MTKTRSWKPAQTKPDVLHTLAILLQSATPRTNDDEAAITALLEGRLWDDCCSHCDCAGTFEFHTCTDCLLDTVWYDPAGDMDEAHDVCEFFEDMCNVVVLHQRPTREKTTVKPTTLAAIKLPFKRIHGRSNMRKKGYRAEFGGKYGRSNMWKRIVRPEVGKIVKAGGKAWEAAAAAWAA</sequence>
<organism evidence="1 2">
    <name type="scientific">Vanrija pseudolonga</name>
    <dbReference type="NCBI Taxonomy" id="143232"/>
    <lineage>
        <taxon>Eukaryota</taxon>
        <taxon>Fungi</taxon>
        <taxon>Dikarya</taxon>
        <taxon>Basidiomycota</taxon>
        <taxon>Agaricomycotina</taxon>
        <taxon>Tremellomycetes</taxon>
        <taxon>Trichosporonales</taxon>
        <taxon>Trichosporonaceae</taxon>
        <taxon>Vanrija</taxon>
    </lineage>
</organism>
<evidence type="ECO:0000313" key="1">
    <source>
        <dbReference type="EMBL" id="WOO85973.1"/>
    </source>
</evidence>
<dbReference type="EMBL" id="CP086720">
    <property type="protein sequence ID" value="WOO85973.1"/>
    <property type="molecule type" value="Genomic_DNA"/>
</dbReference>
<gene>
    <name evidence="1" type="ORF">LOC62_07G009461</name>
</gene>
<proteinExistence type="predicted"/>
<dbReference type="AlphaFoldDB" id="A0AAF0YLY1"/>